<dbReference type="EMBL" id="LN649229">
    <property type="protein sequence ID" value="CEI66690.1"/>
    <property type="molecule type" value="Genomic_DNA"/>
</dbReference>
<proteinExistence type="predicted"/>
<dbReference type="Proteomes" id="UP000245910">
    <property type="component" value="Chromosome I"/>
</dbReference>
<dbReference type="AlphaFoldDB" id="A0A2L2TXM5"/>
<reference evidence="2" key="1">
    <citation type="submission" date="2014-10" db="EMBL/GenBank/DDBJ databases">
        <authorList>
            <person name="King R."/>
        </authorList>
    </citation>
    <scope>NUCLEOTIDE SEQUENCE [LARGE SCALE GENOMIC DNA]</scope>
    <source>
        <strain evidence="2">A3/5</strain>
    </source>
</reference>
<sequence>MQDKVGGASALKQPLLRKFTVETQQQTRGFQPGQKTIDRQRSWVRAIVDSEYRTVGSGRSSRITSRPLASYSVEKLVTGNVAIADFANAIPVELGLIECSGHDRVVEVFCDWLWMCTRRAANPLVEGMC</sequence>
<organism evidence="1 2">
    <name type="scientific">Fusarium venenatum</name>
    <dbReference type="NCBI Taxonomy" id="56646"/>
    <lineage>
        <taxon>Eukaryota</taxon>
        <taxon>Fungi</taxon>
        <taxon>Dikarya</taxon>
        <taxon>Ascomycota</taxon>
        <taxon>Pezizomycotina</taxon>
        <taxon>Sordariomycetes</taxon>
        <taxon>Hypocreomycetidae</taxon>
        <taxon>Hypocreales</taxon>
        <taxon>Nectriaceae</taxon>
        <taxon>Fusarium</taxon>
    </lineage>
</organism>
<protein>
    <submittedName>
        <fullName evidence="1">Uncharacterized protein</fullName>
    </submittedName>
</protein>
<evidence type="ECO:0000313" key="1">
    <source>
        <dbReference type="EMBL" id="CEI66690.1"/>
    </source>
</evidence>
<accession>A0A2L2TXM5</accession>
<name>A0A2L2TXM5_9HYPO</name>
<evidence type="ECO:0000313" key="2">
    <source>
        <dbReference type="Proteomes" id="UP000245910"/>
    </source>
</evidence>
<keyword evidence="2" id="KW-1185">Reference proteome</keyword>